<comment type="function">
    <text evidence="5">Guanylyltransferase that catalyzes the activation of phosphoenolpyruvate (PEP) as enolpyruvoyl-2-diphospho-5'-guanosine, via the condensation of PEP with GTP. It is involved in the biosynthesis of coenzyme F420, a hydride carrier cofactor.</text>
</comment>
<evidence type="ECO:0000313" key="6">
    <source>
        <dbReference type="EMBL" id="GAA4414930.1"/>
    </source>
</evidence>
<dbReference type="PANTHER" id="PTHR40392:SF1">
    <property type="entry name" value="2-PHOSPHO-L-LACTATE GUANYLYLTRANSFERASE"/>
    <property type="match status" value="1"/>
</dbReference>
<dbReference type="Gene3D" id="3.90.550.10">
    <property type="entry name" value="Spore Coat Polysaccharide Biosynthesis Protein SpsA, Chain A"/>
    <property type="match status" value="1"/>
</dbReference>
<dbReference type="SUPFAM" id="SSF53448">
    <property type="entry name" value="Nucleotide-diphospho-sugar transferases"/>
    <property type="match status" value="1"/>
</dbReference>
<evidence type="ECO:0000256" key="2">
    <source>
        <dbReference type="ARBA" id="ARBA00022695"/>
    </source>
</evidence>
<name>A0ABP8KTL4_9MICO</name>
<feature type="binding site" evidence="5">
    <location>
        <position position="169"/>
    </location>
    <ligand>
        <name>phosphoenolpyruvate</name>
        <dbReference type="ChEBI" id="CHEBI:58702"/>
    </ligand>
</feature>
<dbReference type="RefSeq" id="WP_345214503.1">
    <property type="nucleotide sequence ID" value="NZ_BAABGN010000001.1"/>
</dbReference>
<comment type="catalytic activity">
    <reaction evidence="5">
        <text>phosphoenolpyruvate + GTP + H(+) = enolpyruvoyl-2-diphospho-5'-guanosine + diphosphate</text>
        <dbReference type="Rhea" id="RHEA:30519"/>
        <dbReference type="ChEBI" id="CHEBI:15378"/>
        <dbReference type="ChEBI" id="CHEBI:33019"/>
        <dbReference type="ChEBI" id="CHEBI:37565"/>
        <dbReference type="ChEBI" id="CHEBI:58702"/>
        <dbReference type="ChEBI" id="CHEBI:143701"/>
        <dbReference type="EC" id="2.7.7.105"/>
    </reaction>
</comment>
<dbReference type="EMBL" id="BAABGN010000001">
    <property type="protein sequence ID" value="GAA4414930.1"/>
    <property type="molecule type" value="Genomic_DNA"/>
</dbReference>
<feature type="binding site" evidence="5">
    <location>
        <position position="166"/>
    </location>
    <ligand>
        <name>phosphoenolpyruvate</name>
        <dbReference type="ChEBI" id="CHEBI:58702"/>
    </ligand>
</feature>
<sequence length="220" mass="23358">MTDSRARTTADGPSGRVIAVVPLRGGGNGKSRLAEDLDPEERDRLVAVLARHVVRTLLLVVDRVVVVTGDVAYASKAVGRDTRVDVFEQVRAGLNGAVADGHEFALAGAAKRVVVVHADLPVLAPGDVRDLVRAPGPVVIAPDRAEEGTNALVLHRSVGDWEFRFGPGSYAAHTAEADRLGVEPHVLRGPGTGVDLDTPADWAELPENVRESLRKKLRSA</sequence>
<comment type="similarity">
    <text evidence="5">Belongs to the CofC family.</text>
</comment>
<keyword evidence="4 5" id="KW-0342">GTP-binding</keyword>
<keyword evidence="7" id="KW-1185">Reference proteome</keyword>
<evidence type="ECO:0000256" key="5">
    <source>
        <dbReference type="HAMAP-Rule" id="MF_02114"/>
    </source>
</evidence>
<keyword evidence="3 5" id="KW-0547">Nucleotide-binding</keyword>
<feature type="binding site" evidence="5">
    <location>
        <position position="149"/>
    </location>
    <ligand>
        <name>phosphoenolpyruvate</name>
        <dbReference type="ChEBI" id="CHEBI:58702"/>
    </ligand>
</feature>
<reference evidence="7" key="1">
    <citation type="journal article" date="2019" name="Int. J. Syst. Evol. Microbiol.">
        <title>The Global Catalogue of Microorganisms (GCM) 10K type strain sequencing project: providing services to taxonomists for standard genome sequencing and annotation.</title>
        <authorList>
            <consortium name="The Broad Institute Genomics Platform"/>
            <consortium name="The Broad Institute Genome Sequencing Center for Infectious Disease"/>
            <person name="Wu L."/>
            <person name="Ma J."/>
        </authorList>
    </citation>
    <scope>NUCLEOTIDE SEQUENCE [LARGE SCALE GENOMIC DNA]</scope>
    <source>
        <strain evidence="7">JCM 17810</strain>
    </source>
</reference>
<proteinExistence type="inferred from homology"/>
<comment type="caution">
    <text evidence="6">The sequence shown here is derived from an EMBL/GenBank/DDBJ whole genome shotgun (WGS) entry which is preliminary data.</text>
</comment>
<dbReference type="PANTHER" id="PTHR40392">
    <property type="entry name" value="2-PHOSPHO-L-LACTATE GUANYLYLTRANSFERASE"/>
    <property type="match status" value="1"/>
</dbReference>
<comment type="pathway">
    <text evidence="5">Cofactor biosynthesis; coenzyme F420 biosynthesis.</text>
</comment>
<dbReference type="HAMAP" id="MF_02114">
    <property type="entry name" value="CofC"/>
    <property type="match status" value="1"/>
</dbReference>
<gene>
    <name evidence="5" type="primary">fbiD</name>
    <name evidence="6" type="ORF">GCM10023169_00760</name>
</gene>
<dbReference type="InterPro" id="IPR002835">
    <property type="entry name" value="CofC"/>
</dbReference>
<evidence type="ECO:0000256" key="3">
    <source>
        <dbReference type="ARBA" id="ARBA00022741"/>
    </source>
</evidence>
<keyword evidence="1 5" id="KW-0808">Transferase</keyword>
<keyword evidence="2 5" id="KW-0548">Nucleotidyltransferase</keyword>
<evidence type="ECO:0000256" key="1">
    <source>
        <dbReference type="ARBA" id="ARBA00022679"/>
    </source>
</evidence>
<dbReference type="Proteomes" id="UP001500622">
    <property type="component" value="Unassembled WGS sequence"/>
</dbReference>
<evidence type="ECO:0000313" key="7">
    <source>
        <dbReference type="Proteomes" id="UP001500622"/>
    </source>
</evidence>
<dbReference type="EC" id="2.7.7.105" evidence="5"/>
<dbReference type="Pfam" id="PF01983">
    <property type="entry name" value="CofC"/>
    <property type="match status" value="1"/>
</dbReference>
<dbReference type="NCBIfam" id="TIGR03552">
    <property type="entry name" value="F420_cofC"/>
    <property type="match status" value="1"/>
</dbReference>
<accession>A0ABP8KTL4</accession>
<organism evidence="6 7">
    <name type="scientific">Georgenia halophila</name>
    <dbReference type="NCBI Taxonomy" id="620889"/>
    <lineage>
        <taxon>Bacteria</taxon>
        <taxon>Bacillati</taxon>
        <taxon>Actinomycetota</taxon>
        <taxon>Actinomycetes</taxon>
        <taxon>Micrococcales</taxon>
        <taxon>Bogoriellaceae</taxon>
        <taxon>Georgenia</taxon>
    </lineage>
</organism>
<evidence type="ECO:0000256" key="4">
    <source>
        <dbReference type="ARBA" id="ARBA00023134"/>
    </source>
</evidence>
<protein>
    <recommendedName>
        <fullName evidence="5">Phosphoenolpyruvate guanylyltransferase</fullName>
        <shortName evidence="5">PEP guanylyltransferase</shortName>
        <ecNumber evidence="5">2.7.7.105</ecNumber>
    </recommendedName>
</protein>
<dbReference type="InterPro" id="IPR029044">
    <property type="entry name" value="Nucleotide-diphossugar_trans"/>
</dbReference>